<keyword evidence="1 6" id="KW-0285">Flavoprotein</keyword>
<reference evidence="8 9" key="1">
    <citation type="journal article" date="2020" name="ISME J.">
        <title>Comparative genomics reveals insights into cyanobacterial evolution and habitat adaptation.</title>
        <authorList>
            <person name="Chen M.Y."/>
            <person name="Teng W.K."/>
            <person name="Zhao L."/>
            <person name="Hu C.X."/>
            <person name="Zhou Y.K."/>
            <person name="Han B.P."/>
            <person name="Song L.R."/>
            <person name="Shu W.S."/>
        </authorList>
    </citation>
    <scope>NUCLEOTIDE SEQUENCE [LARGE SCALE GENOMIC DNA]</scope>
    <source>
        <strain evidence="8 9">FACHB-248</strain>
    </source>
</reference>
<feature type="binding site" evidence="6">
    <location>
        <begin position="15"/>
        <end position="17"/>
    </location>
    <ligand>
        <name>FMN</name>
        <dbReference type="ChEBI" id="CHEBI:58210"/>
    </ligand>
</feature>
<evidence type="ECO:0000256" key="6">
    <source>
        <dbReference type="HAMAP-Rule" id="MF_01216"/>
    </source>
</evidence>
<dbReference type="EMBL" id="JACJTA010000008">
    <property type="protein sequence ID" value="MBD2604027.1"/>
    <property type="molecule type" value="Genomic_DNA"/>
</dbReference>
<feature type="binding site" evidence="6">
    <location>
        <begin position="95"/>
        <end position="98"/>
    </location>
    <ligand>
        <name>FMN</name>
        <dbReference type="ChEBI" id="CHEBI:58210"/>
    </ligand>
</feature>
<comment type="catalytic activity">
    <reaction evidence="6">
        <text>2 a quinone + NADH + H(+) = 2 a 1,4-benzosemiquinone + NAD(+)</text>
        <dbReference type="Rhea" id="RHEA:65952"/>
        <dbReference type="ChEBI" id="CHEBI:15378"/>
        <dbReference type="ChEBI" id="CHEBI:57540"/>
        <dbReference type="ChEBI" id="CHEBI:57945"/>
        <dbReference type="ChEBI" id="CHEBI:132124"/>
        <dbReference type="ChEBI" id="CHEBI:134225"/>
    </reaction>
</comment>
<proteinExistence type="inferred from homology"/>
<comment type="cofactor">
    <cofactor evidence="6">
        <name>FMN</name>
        <dbReference type="ChEBI" id="CHEBI:58210"/>
    </cofactor>
    <text evidence="6">Binds 1 FMN per subunit.</text>
</comment>
<dbReference type="InterPro" id="IPR023048">
    <property type="entry name" value="NADH:quinone_OxRdtase_FMN_depd"/>
</dbReference>
<dbReference type="HAMAP" id="MF_01216">
    <property type="entry name" value="Azoreductase_type1"/>
    <property type="match status" value="1"/>
</dbReference>
<comment type="subunit">
    <text evidence="6">Homodimer.</text>
</comment>
<dbReference type="InterPro" id="IPR050104">
    <property type="entry name" value="FMN-dep_NADH:Q_OxRdtase_AzoR1"/>
</dbReference>
<evidence type="ECO:0000313" key="8">
    <source>
        <dbReference type="EMBL" id="MBD2604027.1"/>
    </source>
</evidence>
<gene>
    <name evidence="6" type="primary">azoR</name>
    <name evidence="8" type="ORF">H6G81_05655</name>
</gene>
<comment type="function">
    <text evidence="6">Also exhibits azoreductase activity. Catalyzes the reductive cleavage of the azo bond in aromatic azo compounds to the corresponding amines.</text>
</comment>
<sequence length="207" mass="23227">MRLLEIQSSVRLEKSISRILSSQFVQAWKIAHPDAEHKLRDVGINPPAHPIELWTIANYTPPETRTSEMINVLANSEQLIDELLWASHLLLGVPMYNFSVPSNFKTYLDNVVRVGRTFTFDSTKLTFQGLATGKKALVILPSAANYAPDTLLAKMDFCEPYLKAILNFIGIDSVTVIAIPNQFMPDEVRQQAIETAQTKLIDLAATW</sequence>
<dbReference type="InterPro" id="IPR029039">
    <property type="entry name" value="Flavoprotein-like_sf"/>
</dbReference>
<accession>A0ABR8GLG0</accession>
<evidence type="ECO:0000313" key="9">
    <source>
        <dbReference type="Proteomes" id="UP000660380"/>
    </source>
</evidence>
<feature type="domain" description="Flavodoxin-like fold" evidence="7">
    <location>
        <begin position="1"/>
        <end position="198"/>
    </location>
</feature>
<dbReference type="Proteomes" id="UP000660380">
    <property type="component" value="Unassembled WGS sequence"/>
</dbReference>
<keyword evidence="4 6" id="KW-0520">NAD</keyword>
<dbReference type="SUPFAM" id="SSF52218">
    <property type="entry name" value="Flavoproteins"/>
    <property type="match status" value="1"/>
</dbReference>
<comment type="function">
    <text evidence="6">Quinone reductase that provides resistance to thiol-specific stress caused by electrophilic quinones.</text>
</comment>
<feature type="binding site" evidence="6">
    <location>
        <position position="9"/>
    </location>
    <ligand>
        <name>FMN</name>
        <dbReference type="ChEBI" id="CHEBI:58210"/>
    </ligand>
</feature>
<keyword evidence="2 6" id="KW-0288">FMN</keyword>
<dbReference type="RefSeq" id="WP_029631292.1">
    <property type="nucleotide sequence ID" value="NZ_JACJTA010000008.1"/>
</dbReference>
<dbReference type="EC" id="1.6.5.-" evidence="6"/>
<protein>
    <recommendedName>
        <fullName evidence="6">FMN dependent NADH:quinone oxidoreductase</fullName>
        <ecNumber evidence="6">1.6.5.-</ecNumber>
    </recommendedName>
    <alternativeName>
        <fullName evidence="6">Azo-dye reductase</fullName>
    </alternativeName>
    <alternativeName>
        <fullName evidence="6">FMN-dependent NADH-azo compound oxidoreductase</fullName>
    </alternativeName>
    <alternativeName>
        <fullName evidence="6">FMN-dependent NADH-azoreductase</fullName>
        <ecNumber evidence="6">1.7.1.17</ecNumber>
    </alternativeName>
</protein>
<dbReference type="PANTHER" id="PTHR43741:SF2">
    <property type="entry name" value="FMN-DEPENDENT NADH:QUINONE OXIDOREDUCTASE"/>
    <property type="match status" value="1"/>
</dbReference>
<evidence type="ECO:0000256" key="2">
    <source>
        <dbReference type="ARBA" id="ARBA00022643"/>
    </source>
</evidence>
<comment type="similarity">
    <text evidence="6">Belongs to the azoreductase type 1 family.</text>
</comment>
<comment type="catalytic activity">
    <reaction evidence="5">
        <text>N,N-dimethyl-1,4-phenylenediamine + anthranilate + 2 NAD(+) = 2-(4-dimethylaminophenyl)diazenylbenzoate + 2 NADH + 2 H(+)</text>
        <dbReference type="Rhea" id="RHEA:55872"/>
        <dbReference type="ChEBI" id="CHEBI:15378"/>
        <dbReference type="ChEBI" id="CHEBI:15783"/>
        <dbReference type="ChEBI" id="CHEBI:16567"/>
        <dbReference type="ChEBI" id="CHEBI:57540"/>
        <dbReference type="ChEBI" id="CHEBI:57945"/>
        <dbReference type="ChEBI" id="CHEBI:71579"/>
        <dbReference type="EC" id="1.7.1.17"/>
    </reaction>
    <physiologicalReaction direction="right-to-left" evidence="5">
        <dbReference type="Rhea" id="RHEA:55874"/>
    </physiologicalReaction>
</comment>
<dbReference type="Pfam" id="PF02525">
    <property type="entry name" value="Flavodoxin_2"/>
    <property type="match status" value="1"/>
</dbReference>
<comment type="caution">
    <text evidence="8">The sequence shown here is derived from an EMBL/GenBank/DDBJ whole genome shotgun (WGS) entry which is preliminary data.</text>
</comment>
<evidence type="ECO:0000259" key="7">
    <source>
        <dbReference type="Pfam" id="PF02525"/>
    </source>
</evidence>
<dbReference type="PANTHER" id="PTHR43741">
    <property type="entry name" value="FMN-DEPENDENT NADH-AZOREDUCTASE 1"/>
    <property type="match status" value="1"/>
</dbReference>
<dbReference type="Gene3D" id="3.40.50.360">
    <property type="match status" value="1"/>
</dbReference>
<evidence type="ECO:0000256" key="4">
    <source>
        <dbReference type="ARBA" id="ARBA00023027"/>
    </source>
</evidence>
<evidence type="ECO:0000256" key="3">
    <source>
        <dbReference type="ARBA" id="ARBA00023002"/>
    </source>
</evidence>
<dbReference type="InterPro" id="IPR003680">
    <property type="entry name" value="Flavodoxin_fold"/>
</dbReference>
<comment type="caution">
    <text evidence="6">Lacks conserved residue(s) required for the propagation of feature annotation.</text>
</comment>
<organism evidence="8 9">
    <name type="scientific">Scytonema hofmannii FACHB-248</name>
    <dbReference type="NCBI Taxonomy" id="1842502"/>
    <lineage>
        <taxon>Bacteria</taxon>
        <taxon>Bacillati</taxon>
        <taxon>Cyanobacteriota</taxon>
        <taxon>Cyanophyceae</taxon>
        <taxon>Nostocales</taxon>
        <taxon>Scytonemataceae</taxon>
        <taxon>Scytonema</taxon>
    </lineage>
</organism>
<evidence type="ECO:0000256" key="5">
    <source>
        <dbReference type="ARBA" id="ARBA00048542"/>
    </source>
</evidence>
<name>A0ABR8GLG0_9CYAN</name>
<dbReference type="EC" id="1.7.1.17" evidence="6"/>
<evidence type="ECO:0000256" key="1">
    <source>
        <dbReference type="ARBA" id="ARBA00022630"/>
    </source>
</evidence>
<keyword evidence="3 6" id="KW-0560">Oxidoreductase</keyword>
<keyword evidence="9" id="KW-1185">Reference proteome</keyword>